<dbReference type="GO" id="GO:0005524">
    <property type="term" value="F:ATP binding"/>
    <property type="evidence" value="ECO:0007669"/>
    <property type="project" value="UniProtKB-KW"/>
</dbReference>
<dbReference type="AlphaFoldDB" id="A0A9P0GY34"/>
<keyword evidence="8" id="KW-0809">Transit peptide</keyword>
<dbReference type="GO" id="GO:0043139">
    <property type="term" value="F:5'-3' DNA helicase activity"/>
    <property type="evidence" value="ECO:0007669"/>
    <property type="project" value="UniProtKB-EC"/>
</dbReference>
<evidence type="ECO:0000313" key="19">
    <source>
        <dbReference type="Proteomes" id="UP001152798"/>
    </source>
</evidence>
<evidence type="ECO:0000256" key="11">
    <source>
        <dbReference type="ARBA" id="ARBA00023136"/>
    </source>
</evidence>
<keyword evidence="10" id="KW-0496">Mitochondrion</keyword>
<evidence type="ECO:0000256" key="1">
    <source>
        <dbReference type="ARBA" id="ARBA00004436"/>
    </source>
</evidence>
<dbReference type="GO" id="GO:0006264">
    <property type="term" value="P:mitochondrial DNA replication"/>
    <property type="evidence" value="ECO:0007669"/>
    <property type="project" value="TreeGrafter"/>
</dbReference>
<keyword evidence="7" id="KW-0067">ATP-binding</keyword>
<evidence type="ECO:0000256" key="9">
    <source>
        <dbReference type="ARBA" id="ARBA00023121"/>
    </source>
</evidence>
<keyword evidence="6" id="KW-0347">Helicase</keyword>
<keyword evidence="3" id="KW-0547">Nucleotide-binding</keyword>
<dbReference type="InterPro" id="IPR027032">
    <property type="entry name" value="Twinkle-like"/>
</dbReference>
<reference evidence="18" key="1">
    <citation type="submission" date="2022-01" db="EMBL/GenBank/DDBJ databases">
        <authorList>
            <person name="King R."/>
        </authorList>
    </citation>
    <scope>NUCLEOTIDE SEQUENCE</scope>
</reference>
<keyword evidence="5" id="KW-0378">Hydrolase</keyword>
<dbReference type="PANTHER" id="PTHR12873">
    <property type="entry name" value="T7-LIKE MITOCHONDRIAL DNA HELICASE"/>
    <property type="match status" value="1"/>
</dbReference>
<evidence type="ECO:0000256" key="16">
    <source>
        <dbReference type="ARBA" id="ARBA00075597"/>
    </source>
</evidence>
<dbReference type="GO" id="GO:0042645">
    <property type="term" value="C:mitochondrial nucleoid"/>
    <property type="evidence" value="ECO:0007669"/>
    <property type="project" value="UniProtKB-SubCell"/>
</dbReference>
<evidence type="ECO:0000256" key="14">
    <source>
        <dbReference type="ARBA" id="ARBA00044969"/>
    </source>
</evidence>
<evidence type="ECO:0000256" key="5">
    <source>
        <dbReference type="ARBA" id="ARBA00022801"/>
    </source>
</evidence>
<comment type="catalytic activity">
    <reaction evidence="15">
        <text>ATP + H2O = ADP + phosphate + H(+)</text>
        <dbReference type="Rhea" id="RHEA:13065"/>
        <dbReference type="ChEBI" id="CHEBI:15377"/>
        <dbReference type="ChEBI" id="CHEBI:15378"/>
        <dbReference type="ChEBI" id="CHEBI:30616"/>
        <dbReference type="ChEBI" id="CHEBI:43474"/>
        <dbReference type="ChEBI" id="CHEBI:456216"/>
        <dbReference type="EC" id="5.6.2.3"/>
    </reaction>
</comment>
<evidence type="ECO:0000256" key="7">
    <source>
        <dbReference type="ARBA" id="ARBA00022840"/>
    </source>
</evidence>
<dbReference type="SUPFAM" id="SSF52540">
    <property type="entry name" value="P-loop containing nucleoside triphosphate hydrolases"/>
    <property type="match status" value="1"/>
</dbReference>
<keyword evidence="19" id="KW-1185">Reference proteome</keyword>
<proteinExistence type="predicted"/>
<dbReference type="Pfam" id="PF13481">
    <property type="entry name" value="AAA_25"/>
    <property type="match status" value="1"/>
</dbReference>
<dbReference type="FunFam" id="3.40.50.300:FF:000845">
    <property type="entry name" value="Mitochondrial helicase twinkle"/>
    <property type="match status" value="1"/>
</dbReference>
<name>A0A9P0GY34_NEZVI</name>
<evidence type="ECO:0000256" key="8">
    <source>
        <dbReference type="ARBA" id="ARBA00022946"/>
    </source>
</evidence>
<dbReference type="GO" id="GO:0008289">
    <property type="term" value="F:lipid binding"/>
    <property type="evidence" value="ECO:0007669"/>
    <property type="project" value="UniProtKB-KW"/>
</dbReference>
<dbReference type="Proteomes" id="UP001152798">
    <property type="component" value="Chromosome 1"/>
</dbReference>
<dbReference type="PROSITE" id="PS51199">
    <property type="entry name" value="SF4_HELICASE"/>
    <property type="match status" value="1"/>
</dbReference>
<evidence type="ECO:0000256" key="13">
    <source>
        <dbReference type="ARBA" id="ARBA00023271"/>
    </source>
</evidence>
<dbReference type="GO" id="GO:0005743">
    <property type="term" value="C:mitochondrial inner membrane"/>
    <property type="evidence" value="ECO:0007669"/>
    <property type="project" value="UniProtKB-SubCell"/>
</dbReference>
<dbReference type="GO" id="GO:0003697">
    <property type="term" value="F:single-stranded DNA binding"/>
    <property type="evidence" value="ECO:0007669"/>
    <property type="project" value="InterPro"/>
</dbReference>
<evidence type="ECO:0000256" key="10">
    <source>
        <dbReference type="ARBA" id="ARBA00023128"/>
    </source>
</evidence>
<keyword evidence="12" id="KW-0413">Isomerase</keyword>
<dbReference type="Gene3D" id="3.40.1360.10">
    <property type="match status" value="1"/>
</dbReference>
<keyword evidence="11" id="KW-0472">Membrane</keyword>
<keyword evidence="9" id="KW-0446">Lipid-binding</keyword>
<feature type="domain" description="SF4 helicase" evidence="17">
    <location>
        <begin position="400"/>
        <end position="653"/>
    </location>
</feature>
<evidence type="ECO:0000256" key="3">
    <source>
        <dbReference type="ARBA" id="ARBA00022741"/>
    </source>
</evidence>
<dbReference type="Gene3D" id="3.40.50.300">
    <property type="entry name" value="P-loop containing nucleotide triphosphate hydrolases"/>
    <property type="match status" value="1"/>
</dbReference>
<dbReference type="OrthoDB" id="275278at2759"/>
<dbReference type="GO" id="GO:0016787">
    <property type="term" value="F:hydrolase activity"/>
    <property type="evidence" value="ECO:0007669"/>
    <property type="project" value="UniProtKB-KW"/>
</dbReference>
<dbReference type="InterPro" id="IPR027417">
    <property type="entry name" value="P-loop_NTPase"/>
</dbReference>
<evidence type="ECO:0000256" key="4">
    <source>
        <dbReference type="ARBA" id="ARBA00022792"/>
    </source>
</evidence>
<organism evidence="18 19">
    <name type="scientific">Nezara viridula</name>
    <name type="common">Southern green stink bug</name>
    <name type="synonym">Cimex viridulus</name>
    <dbReference type="NCBI Taxonomy" id="85310"/>
    <lineage>
        <taxon>Eukaryota</taxon>
        <taxon>Metazoa</taxon>
        <taxon>Ecdysozoa</taxon>
        <taxon>Arthropoda</taxon>
        <taxon>Hexapoda</taxon>
        <taxon>Insecta</taxon>
        <taxon>Pterygota</taxon>
        <taxon>Neoptera</taxon>
        <taxon>Paraneoptera</taxon>
        <taxon>Hemiptera</taxon>
        <taxon>Heteroptera</taxon>
        <taxon>Panheteroptera</taxon>
        <taxon>Pentatomomorpha</taxon>
        <taxon>Pentatomoidea</taxon>
        <taxon>Pentatomidae</taxon>
        <taxon>Pentatominae</taxon>
        <taxon>Nezara</taxon>
    </lineage>
</organism>
<gene>
    <name evidence="18" type="ORF">NEZAVI_LOCUS1600</name>
</gene>
<evidence type="ECO:0000313" key="18">
    <source>
        <dbReference type="EMBL" id="CAH1390388.1"/>
    </source>
</evidence>
<dbReference type="InterPro" id="IPR007694">
    <property type="entry name" value="DNA_helicase_DnaB-like_C"/>
</dbReference>
<protein>
    <recommendedName>
        <fullName evidence="14">DNA 5'-3' helicase</fullName>
        <ecNumber evidence="14">5.6.2.3</ecNumber>
    </recommendedName>
    <alternativeName>
        <fullName evidence="16">Twinkle protein, mitochondrial</fullName>
    </alternativeName>
</protein>
<comment type="subcellular location">
    <subcellularLocation>
        <location evidence="2">Mitochondrion inner membrane</location>
        <topology evidence="2">Peripheral membrane protein</topology>
    </subcellularLocation>
    <subcellularLocation>
        <location evidence="1">Mitochondrion matrix</location>
        <location evidence="1">Mitochondrion nucleoid</location>
    </subcellularLocation>
</comment>
<dbReference type="EMBL" id="OV725077">
    <property type="protein sequence ID" value="CAH1390388.1"/>
    <property type="molecule type" value="Genomic_DNA"/>
</dbReference>
<keyword evidence="13" id="KW-1135">Mitochondrion nucleoid</keyword>
<evidence type="ECO:0000256" key="6">
    <source>
        <dbReference type="ARBA" id="ARBA00022806"/>
    </source>
</evidence>
<sequence>MNCYIYSSEYFKLECDGLVVRKTFFYIGMFFRSFKQCLRYNINIYAFSKRRFYLTNILFENADKKYNEHQYGNFKRKNIGVSKNDSVFESNNLDNSIAFVPISSIKQYLLRNGMLFTEGHSCISIKCPICENGESHMYINKVSGFFICSNCQKSGPWNLLELFLSNPKHYLAELPLDQTMDYGKRCWESVKDNLQPVNEAVFNFPHFKDWKRLLLEYLQKLNVRIYPEEKTVYFPLTHGRNVVGFKKLNCDLTEETFPDKSAKGIIQLKRDYDTAVIVANIKDFLTLLTYPLESDVICLPNGQQSLPQDILPLFETYQKLILWFDNDVVSWGNVKMFAKKLSESRCHFIRPLDNQPAAYESMMFGYDIASIIENAQRISHSSIVTFATLREDVLAEICNADKVSGVKWERFPVLNSILKGHRRGELTILTGPTGSGKTTLMSEYSLDLAMNKVTTLWGSFEIRNQRLAKTMLTQMFLEPLEKNINKFNEWADKFERLPVYFMTFHGQQPLDVVMEAVEHATYVHDVAHVIIDNVQFMLGMSSSESGFLDRFYRQDALIARFRNFATTHNCHVTLVIHPRKEREAEELTANSIFGGAKAAQEADNILIIQHRKSHTTLRIKKFLQVAKNRFSGDLGIMPLEFDKESLSFRSKKG</sequence>
<evidence type="ECO:0000256" key="15">
    <source>
        <dbReference type="ARBA" id="ARBA00048954"/>
    </source>
</evidence>
<keyword evidence="4" id="KW-0999">Mitochondrion inner membrane</keyword>
<dbReference type="EC" id="5.6.2.3" evidence="14"/>
<evidence type="ECO:0000259" key="17">
    <source>
        <dbReference type="PROSITE" id="PS51199"/>
    </source>
</evidence>
<evidence type="ECO:0000256" key="2">
    <source>
        <dbReference type="ARBA" id="ARBA00004637"/>
    </source>
</evidence>
<accession>A0A9P0GY34</accession>
<dbReference type="PANTHER" id="PTHR12873:SF0">
    <property type="entry name" value="TWINKLE MTDNA HELICASE"/>
    <property type="match status" value="1"/>
</dbReference>
<dbReference type="CDD" id="cd01122">
    <property type="entry name" value="Twinkle_C"/>
    <property type="match status" value="1"/>
</dbReference>
<evidence type="ECO:0000256" key="12">
    <source>
        <dbReference type="ARBA" id="ARBA00023235"/>
    </source>
</evidence>